<dbReference type="Gene3D" id="3.30.70.1110">
    <property type="entry name" value="Histidine kinase CheA-like, P2 response regulator-binding domain"/>
    <property type="match status" value="1"/>
</dbReference>
<keyword evidence="7" id="KW-0547">Nucleotide-binding</keyword>
<keyword evidence="6" id="KW-0808">Transferase</keyword>
<dbReference type="InterPro" id="IPR008207">
    <property type="entry name" value="Sig_transdc_His_kin_Hpt_dom"/>
</dbReference>
<evidence type="ECO:0000313" key="16">
    <source>
        <dbReference type="EMBL" id="GGH17731.1"/>
    </source>
</evidence>
<feature type="domain" description="CheW-like" evidence="14">
    <location>
        <begin position="558"/>
        <end position="689"/>
    </location>
</feature>
<reference evidence="17" key="1">
    <citation type="journal article" date="2019" name="Int. J. Syst. Evol. Microbiol.">
        <title>The Global Catalogue of Microorganisms (GCM) 10K type strain sequencing project: providing services to taxonomists for standard genome sequencing and annotation.</title>
        <authorList>
            <consortium name="The Broad Institute Genomics Platform"/>
            <consortium name="The Broad Institute Genome Sequencing Center for Infectious Disease"/>
            <person name="Wu L."/>
            <person name="Ma J."/>
        </authorList>
    </citation>
    <scope>NUCLEOTIDE SEQUENCE [LARGE SCALE GENOMIC DNA]</scope>
    <source>
        <strain evidence="17">CGMCC 1.12769</strain>
    </source>
</reference>
<dbReference type="Pfam" id="PF01584">
    <property type="entry name" value="CheW"/>
    <property type="match status" value="1"/>
</dbReference>
<accession>A0ABQ1YAA3</accession>
<keyword evidence="4" id="KW-0145">Chemotaxis</keyword>
<evidence type="ECO:0000256" key="12">
    <source>
        <dbReference type="SAM" id="MobiDB-lite"/>
    </source>
</evidence>
<dbReference type="PROSITE" id="PS50894">
    <property type="entry name" value="HPT"/>
    <property type="match status" value="1"/>
</dbReference>
<comment type="catalytic activity">
    <reaction evidence="1">
        <text>ATP + protein L-histidine = ADP + protein N-phospho-L-histidine.</text>
        <dbReference type="EC" id="2.7.13.3"/>
    </reaction>
</comment>
<dbReference type="Gene3D" id="1.20.120.160">
    <property type="entry name" value="HPT domain"/>
    <property type="match status" value="1"/>
</dbReference>
<dbReference type="CDD" id="cd16916">
    <property type="entry name" value="HATPase_CheA-like"/>
    <property type="match status" value="1"/>
</dbReference>
<dbReference type="InterPro" id="IPR037052">
    <property type="entry name" value="CheA-like_P2_sf"/>
</dbReference>
<dbReference type="InterPro" id="IPR002545">
    <property type="entry name" value="CheW-lke_dom"/>
</dbReference>
<evidence type="ECO:0000256" key="8">
    <source>
        <dbReference type="ARBA" id="ARBA00022777"/>
    </source>
</evidence>
<keyword evidence="8" id="KW-0418">Kinase</keyword>
<dbReference type="InterPro" id="IPR004358">
    <property type="entry name" value="Sig_transdc_His_kin-like_C"/>
</dbReference>
<dbReference type="PROSITE" id="PS50109">
    <property type="entry name" value="HIS_KIN"/>
    <property type="match status" value="1"/>
</dbReference>
<dbReference type="SUPFAM" id="SSF55052">
    <property type="entry name" value="CheY-binding domain of CheA"/>
    <property type="match status" value="1"/>
</dbReference>
<evidence type="ECO:0000256" key="7">
    <source>
        <dbReference type="ARBA" id="ARBA00022741"/>
    </source>
</evidence>
<dbReference type="PANTHER" id="PTHR43395:SF1">
    <property type="entry name" value="CHEMOTAXIS PROTEIN CHEA"/>
    <property type="match status" value="1"/>
</dbReference>
<dbReference type="CDD" id="cd00088">
    <property type="entry name" value="HPT"/>
    <property type="match status" value="1"/>
</dbReference>
<dbReference type="SUPFAM" id="SSF47226">
    <property type="entry name" value="Histidine-containing phosphotransfer domain, HPT domain"/>
    <property type="match status" value="1"/>
</dbReference>
<dbReference type="RefSeq" id="WP_188536987.1">
    <property type="nucleotide sequence ID" value="NZ_BMFT01000001.1"/>
</dbReference>
<feature type="modified residue" description="Phosphohistidine" evidence="11">
    <location>
        <position position="46"/>
    </location>
</feature>
<proteinExistence type="predicted"/>
<dbReference type="PROSITE" id="PS50851">
    <property type="entry name" value="CHEW"/>
    <property type="match status" value="1"/>
</dbReference>
<dbReference type="Gene3D" id="1.10.287.560">
    <property type="entry name" value="Histidine kinase CheA-like, homodimeric domain"/>
    <property type="match status" value="1"/>
</dbReference>
<dbReference type="CDD" id="cd00731">
    <property type="entry name" value="CheA_reg"/>
    <property type="match status" value="1"/>
</dbReference>
<organism evidence="16 17">
    <name type="scientific">Paenibacillus segetis</name>
    <dbReference type="NCBI Taxonomy" id="1325360"/>
    <lineage>
        <taxon>Bacteria</taxon>
        <taxon>Bacillati</taxon>
        <taxon>Bacillota</taxon>
        <taxon>Bacilli</taxon>
        <taxon>Bacillales</taxon>
        <taxon>Paenibacillaceae</taxon>
        <taxon>Paenibacillus</taxon>
    </lineage>
</organism>
<feature type="domain" description="HPt" evidence="15">
    <location>
        <begin position="1"/>
        <end position="103"/>
    </location>
</feature>
<dbReference type="InterPro" id="IPR010808">
    <property type="entry name" value="CheA_P2-bd"/>
</dbReference>
<dbReference type="EC" id="2.7.13.3" evidence="2"/>
<dbReference type="InterPro" id="IPR051315">
    <property type="entry name" value="Bact_Chemotaxis_CheA"/>
</dbReference>
<evidence type="ECO:0000256" key="9">
    <source>
        <dbReference type="ARBA" id="ARBA00022840"/>
    </source>
</evidence>
<evidence type="ECO:0000259" key="13">
    <source>
        <dbReference type="PROSITE" id="PS50109"/>
    </source>
</evidence>
<evidence type="ECO:0000256" key="6">
    <source>
        <dbReference type="ARBA" id="ARBA00022679"/>
    </source>
</evidence>
<sequence length="689" mass="75433">MDMNQYLSMFIDESNDHLQSLNENMLELEQHPDDISIVQVIFRSAHTLKGMAATMGYEDLSSLTHQMENVLDLVRNEKLKMQEVIFDTLFQSLDALQLMVQDITQGGEGKADVSSIVSSLQSIVNGDLAPAAPAVPADSATGSSSFDGNAVQLDEYQHSVLEQSISEGHKVLFIEVAIREDCQLKAARAYLVFDLLERYGEIVKSHPTVQEIEQEKFNRSFSLYYITQKEPSEMKSMILNLSEIDTAEVAALDLETLGQLSFGKKEAAATAVEPSKQANDVVPASKSAVPTDNQSGGRTAGGGASTPSRTIRVDIDRLDVLMNLLSELLIDRSRLEQLADEVRRPDLTETVEHMSRVGSDLQNIVLKLRMVPVDTVFNRFPRMVRDLAKSLDKKIDLIVVGADTELDRTVIDEIGDPLVHLLRNAVDHGVESTSKRIADGKSETGTVHLRAFHSGNHVFIEIEDDGSGIDRNVILAKAIKNGIVTESEGAAMTDEQVYMLLFAPGFSTAEVISDISGRGVGLDVVKTKIMSLSGVVSVTSKLGKGTKFSVQLPLTLSIISAMLIKVGSEKYAIPLSSIVETGLLKRNEIRNVHGYKMIPYRDTHIPLLSLAELFEVKDFDENNEEESEIVVIHKGDRLAALTVEDFIGQSEIVIKNLGKYLPSIQGIAGATILGDGQVALIIDSNAFIK</sequence>
<dbReference type="SMART" id="SM00073">
    <property type="entry name" value="HPT"/>
    <property type="match status" value="1"/>
</dbReference>
<dbReference type="EMBL" id="BMFT01000001">
    <property type="protein sequence ID" value="GGH17731.1"/>
    <property type="molecule type" value="Genomic_DNA"/>
</dbReference>
<evidence type="ECO:0000259" key="14">
    <source>
        <dbReference type="PROSITE" id="PS50851"/>
    </source>
</evidence>
<feature type="domain" description="Histidine kinase" evidence="13">
    <location>
        <begin position="306"/>
        <end position="556"/>
    </location>
</feature>
<dbReference type="InterPro" id="IPR036097">
    <property type="entry name" value="HisK_dim/P_sf"/>
</dbReference>
<dbReference type="InterPro" id="IPR036641">
    <property type="entry name" value="HPT_dom_sf"/>
</dbReference>
<dbReference type="SMART" id="SM00260">
    <property type="entry name" value="CheW"/>
    <property type="match status" value="1"/>
</dbReference>
<evidence type="ECO:0000256" key="1">
    <source>
        <dbReference type="ARBA" id="ARBA00000085"/>
    </source>
</evidence>
<evidence type="ECO:0000256" key="3">
    <source>
        <dbReference type="ARBA" id="ARBA00021495"/>
    </source>
</evidence>
<dbReference type="Pfam" id="PF02895">
    <property type="entry name" value="H-kinase_dim"/>
    <property type="match status" value="1"/>
</dbReference>
<dbReference type="SUPFAM" id="SSF47384">
    <property type="entry name" value="Homodimeric domain of signal transducing histidine kinase"/>
    <property type="match status" value="1"/>
</dbReference>
<evidence type="ECO:0000256" key="5">
    <source>
        <dbReference type="ARBA" id="ARBA00022553"/>
    </source>
</evidence>
<dbReference type="SMART" id="SM00387">
    <property type="entry name" value="HATPase_c"/>
    <property type="match status" value="1"/>
</dbReference>
<feature type="region of interest" description="Disordered" evidence="12">
    <location>
        <begin position="273"/>
        <end position="308"/>
    </location>
</feature>
<evidence type="ECO:0000256" key="10">
    <source>
        <dbReference type="ARBA" id="ARBA00023012"/>
    </source>
</evidence>
<dbReference type="Proteomes" id="UP000659344">
    <property type="component" value="Unassembled WGS sequence"/>
</dbReference>
<dbReference type="SMART" id="SM01231">
    <property type="entry name" value="H-kinase_dim"/>
    <property type="match status" value="1"/>
</dbReference>
<dbReference type="InterPro" id="IPR036890">
    <property type="entry name" value="HATPase_C_sf"/>
</dbReference>
<dbReference type="Pfam" id="PF07194">
    <property type="entry name" value="P2"/>
    <property type="match status" value="1"/>
</dbReference>
<evidence type="ECO:0000259" key="15">
    <source>
        <dbReference type="PROSITE" id="PS50894"/>
    </source>
</evidence>
<dbReference type="InterPro" id="IPR036061">
    <property type="entry name" value="CheW-like_dom_sf"/>
</dbReference>
<dbReference type="InterPro" id="IPR037006">
    <property type="entry name" value="CheA-like_homodim_sf"/>
</dbReference>
<evidence type="ECO:0000256" key="4">
    <source>
        <dbReference type="ARBA" id="ARBA00022500"/>
    </source>
</evidence>
<dbReference type="Gene3D" id="3.30.565.10">
    <property type="entry name" value="Histidine kinase-like ATPase, C-terminal domain"/>
    <property type="match status" value="1"/>
</dbReference>
<dbReference type="InterPro" id="IPR005467">
    <property type="entry name" value="His_kinase_dom"/>
</dbReference>
<dbReference type="PRINTS" id="PR00344">
    <property type="entry name" value="BCTRLSENSOR"/>
</dbReference>
<dbReference type="Pfam" id="PF02518">
    <property type="entry name" value="HATPase_c"/>
    <property type="match status" value="1"/>
</dbReference>
<dbReference type="Gene3D" id="2.30.30.40">
    <property type="entry name" value="SH3 Domains"/>
    <property type="match status" value="1"/>
</dbReference>
<dbReference type="Pfam" id="PF01627">
    <property type="entry name" value="Hpt"/>
    <property type="match status" value="1"/>
</dbReference>
<dbReference type="InterPro" id="IPR004105">
    <property type="entry name" value="CheA-like_dim"/>
</dbReference>
<keyword evidence="5 11" id="KW-0597">Phosphoprotein</keyword>
<protein>
    <recommendedName>
        <fullName evidence="3">Chemotaxis protein CheA</fullName>
        <ecNumber evidence="2">2.7.13.3</ecNumber>
    </recommendedName>
</protein>
<comment type="caution">
    <text evidence="16">The sequence shown here is derived from an EMBL/GenBank/DDBJ whole genome shotgun (WGS) entry which is preliminary data.</text>
</comment>
<dbReference type="SUPFAM" id="SSF50341">
    <property type="entry name" value="CheW-like"/>
    <property type="match status" value="1"/>
</dbReference>
<evidence type="ECO:0000256" key="11">
    <source>
        <dbReference type="PROSITE-ProRule" id="PRU00110"/>
    </source>
</evidence>
<keyword evidence="17" id="KW-1185">Reference proteome</keyword>
<evidence type="ECO:0000313" key="17">
    <source>
        <dbReference type="Proteomes" id="UP000659344"/>
    </source>
</evidence>
<dbReference type="PANTHER" id="PTHR43395">
    <property type="entry name" value="SENSOR HISTIDINE KINASE CHEA"/>
    <property type="match status" value="1"/>
</dbReference>
<name>A0ABQ1YAA3_9BACL</name>
<gene>
    <name evidence="16" type="primary">cheA</name>
    <name evidence="16" type="ORF">GCM10008013_13240</name>
</gene>
<keyword evidence="9" id="KW-0067">ATP-binding</keyword>
<dbReference type="InterPro" id="IPR003594">
    <property type="entry name" value="HATPase_dom"/>
</dbReference>
<dbReference type="SUPFAM" id="SSF55874">
    <property type="entry name" value="ATPase domain of HSP90 chaperone/DNA topoisomerase II/histidine kinase"/>
    <property type="match status" value="1"/>
</dbReference>
<dbReference type="InterPro" id="IPR035891">
    <property type="entry name" value="CheY-binding_CheA"/>
</dbReference>
<keyword evidence="10" id="KW-0902">Two-component regulatory system</keyword>
<evidence type="ECO:0000256" key="2">
    <source>
        <dbReference type="ARBA" id="ARBA00012438"/>
    </source>
</evidence>